<dbReference type="PANTHER" id="PTHR33928:SF2">
    <property type="entry name" value="PECTATE LYASE SUPERFAMILY PROTEIN DOMAIN-CONTAINING PROTEIN-RELATED"/>
    <property type="match status" value="1"/>
</dbReference>
<dbReference type="FunFam" id="2.160.20.10:FF:000023">
    <property type="entry name" value="Exo-beta-1,3-glucanase Exg0"/>
    <property type="match status" value="1"/>
</dbReference>
<dbReference type="GeneID" id="87816722"/>
<evidence type="ECO:0000313" key="4">
    <source>
        <dbReference type="Proteomes" id="UP001302676"/>
    </source>
</evidence>
<accession>A0AAN6V5J6</accession>
<dbReference type="RefSeq" id="XP_062638558.1">
    <property type="nucleotide sequence ID" value="XM_062780109.1"/>
</dbReference>
<comment type="caution">
    <text evidence="3">The sequence shown here is derived from an EMBL/GenBank/DDBJ whole genome shotgun (WGS) entry which is preliminary data.</text>
</comment>
<gene>
    <name evidence="3" type="ORF">C8A04DRAFT_26942</name>
</gene>
<keyword evidence="1" id="KW-0732">Signal</keyword>
<dbReference type="Gene3D" id="2.160.20.10">
    <property type="entry name" value="Single-stranded right-handed beta-helix, Pectin lyase-like"/>
    <property type="match status" value="2"/>
</dbReference>
<dbReference type="InterPro" id="IPR024535">
    <property type="entry name" value="RHGA/B-epi-like_pectate_lyase"/>
</dbReference>
<evidence type="ECO:0000259" key="2">
    <source>
        <dbReference type="Pfam" id="PF12708"/>
    </source>
</evidence>
<dbReference type="GO" id="GO:0004650">
    <property type="term" value="F:polygalacturonase activity"/>
    <property type="evidence" value="ECO:0007669"/>
    <property type="project" value="InterPro"/>
</dbReference>
<reference evidence="3" key="1">
    <citation type="journal article" date="2023" name="Mol. Phylogenet. Evol.">
        <title>Genome-scale phylogeny and comparative genomics of the fungal order Sordariales.</title>
        <authorList>
            <person name="Hensen N."/>
            <person name="Bonometti L."/>
            <person name="Westerberg I."/>
            <person name="Brannstrom I.O."/>
            <person name="Guillou S."/>
            <person name="Cros-Aarteil S."/>
            <person name="Calhoun S."/>
            <person name="Haridas S."/>
            <person name="Kuo A."/>
            <person name="Mondo S."/>
            <person name="Pangilinan J."/>
            <person name="Riley R."/>
            <person name="LaButti K."/>
            <person name="Andreopoulos B."/>
            <person name="Lipzen A."/>
            <person name="Chen C."/>
            <person name="Yan M."/>
            <person name="Daum C."/>
            <person name="Ng V."/>
            <person name="Clum A."/>
            <person name="Steindorff A."/>
            <person name="Ohm R.A."/>
            <person name="Martin F."/>
            <person name="Silar P."/>
            <person name="Natvig D.O."/>
            <person name="Lalanne C."/>
            <person name="Gautier V."/>
            <person name="Ament-Velasquez S.L."/>
            <person name="Kruys A."/>
            <person name="Hutchinson M.I."/>
            <person name="Powell A.J."/>
            <person name="Barry K."/>
            <person name="Miller A.N."/>
            <person name="Grigoriev I.V."/>
            <person name="Debuchy R."/>
            <person name="Gladieux P."/>
            <person name="Hiltunen Thoren M."/>
            <person name="Johannesson H."/>
        </authorList>
    </citation>
    <scope>NUCLEOTIDE SEQUENCE</scope>
    <source>
        <strain evidence="3">CBS 141.50</strain>
    </source>
</reference>
<feature type="domain" description="Rhamnogalacturonase A/B/Epimerase-like pectate lyase" evidence="2">
    <location>
        <begin position="42"/>
        <end position="264"/>
    </location>
</feature>
<protein>
    <submittedName>
        <fullName evidence="3">Glucan 1,3-beta-glucosidase</fullName>
    </submittedName>
</protein>
<feature type="domain" description="Rhamnogalacturonase A/B/Epimerase-like pectate lyase" evidence="2">
    <location>
        <begin position="395"/>
        <end position="512"/>
    </location>
</feature>
<dbReference type="SUPFAM" id="SSF51126">
    <property type="entry name" value="Pectin lyase-like"/>
    <property type="match status" value="2"/>
</dbReference>
<dbReference type="InterPro" id="IPR011050">
    <property type="entry name" value="Pectin_lyase_fold/virulence"/>
</dbReference>
<dbReference type="FunFam" id="2.160.20.10:FF:000026">
    <property type="entry name" value="Exo-beta-1,3-glucanase Exg0"/>
    <property type="match status" value="1"/>
</dbReference>
<evidence type="ECO:0000256" key="1">
    <source>
        <dbReference type="SAM" id="SignalP"/>
    </source>
</evidence>
<dbReference type="AlphaFoldDB" id="A0AAN6V5J6"/>
<name>A0AAN6V5J6_9PEZI</name>
<organism evidence="3 4">
    <name type="scientific">Dichotomopilus funicola</name>
    <dbReference type="NCBI Taxonomy" id="1934379"/>
    <lineage>
        <taxon>Eukaryota</taxon>
        <taxon>Fungi</taxon>
        <taxon>Dikarya</taxon>
        <taxon>Ascomycota</taxon>
        <taxon>Pezizomycotina</taxon>
        <taxon>Sordariomycetes</taxon>
        <taxon>Sordariomycetidae</taxon>
        <taxon>Sordariales</taxon>
        <taxon>Chaetomiaceae</taxon>
        <taxon>Dichotomopilus</taxon>
    </lineage>
</organism>
<reference evidence="3" key="2">
    <citation type="submission" date="2023-05" db="EMBL/GenBank/DDBJ databases">
        <authorList>
            <consortium name="Lawrence Berkeley National Laboratory"/>
            <person name="Steindorff A."/>
            <person name="Hensen N."/>
            <person name="Bonometti L."/>
            <person name="Westerberg I."/>
            <person name="Brannstrom I.O."/>
            <person name="Guillou S."/>
            <person name="Cros-Aarteil S."/>
            <person name="Calhoun S."/>
            <person name="Haridas S."/>
            <person name="Kuo A."/>
            <person name="Mondo S."/>
            <person name="Pangilinan J."/>
            <person name="Riley R."/>
            <person name="Labutti K."/>
            <person name="Andreopoulos B."/>
            <person name="Lipzen A."/>
            <person name="Chen C."/>
            <person name="Yanf M."/>
            <person name="Daum C."/>
            <person name="Ng V."/>
            <person name="Clum A."/>
            <person name="Ohm R."/>
            <person name="Martin F."/>
            <person name="Silar P."/>
            <person name="Natvig D."/>
            <person name="Lalanne C."/>
            <person name="Gautier V."/>
            <person name="Ament-Velasquez S.L."/>
            <person name="Kruys A."/>
            <person name="Hutchinson M.I."/>
            <person name="Powell A.J."/>
            <person name="Barry K."/>
            <person name="Miller A.N."/>
            <person name="Grigoriev I.V."/>
            <person name="Debuchy R."/>
            <person name="Gladieux P."/>
            <person name="Thoren M.H."/>
            <person name="Johannesson H."/>
        </authorList>
    </citation>
    <scope>NUCLEOTIDE SEQUENCE</scope>
    <source>
        <strain evidence="3">CBS 141.50</strain>
    </source>
</reference>
<dbReference type="InterPro" id="IPR012334">
    <property type="entry name" value="Pectin_lyas_fold"/>
</dbReference>
<feature type="signal peptide" evidence="1">
    <location>
        <begin position="1"/>
        <end position="19"/>
    </location>
</feature>
<dbReference type="InterPro" id="IPR039279">
    <property type="entry name" value="QRT3-like"/>
</dbReference>
<sequence length="770" mass="81328">MRFASAVLAAASLVATVSGHWLGEVKHQGVAPFAPSADWKVFRSVKDYGAVGDGVTDDTAAINAAINDGNPCNKGCVSTTETPALIYFPSGTYLISSPVNPAYFTQLIGDASSPPTLKATSDFKGFGLIDADPYYTEVLNWKSQNVFFRQVRNFIIDTTNIAPGTAATGMHWPTSQATSLQNIVFNMPKTDDVVHVGLFMEEGSGGFLTDLTFNGGATGASMGNQQFTMRNLEFNNCKTAIIQLWDWGWTYAGLSINNCKVGIDMSAGGDANALNVGSITLLDSTFKDTGVAILTAWSTSTSPVTAGSLVIENVELSNVPVAVQGPGSSTLLEGGSITIAAWGNGHKYAADGSGPDNSAGPLDAPSRPAALLADGGRYYTRSKPQYEDVAASSIISARSEGAKGDAKTDDTKALQAAIDKAASAGQILFIDYGLYLVTDTIVIPPGAKIVGETFPVILSSGDAFNDVNNPKAIVQVGATAGQTGQVELSDFIVSTKGTQAGAVAIRWNLASDSGKPSGLWDVHVRIGGFSGTEQQVGQCPKTPGNPAVNEKCLVAYLGVHVVKEAAGVYFENTWIWTADHDIDDESNTQITLYAGRGFYVESTNGPLWLWGTGSEHFVLYQYQFANTKNIFMGQIQTETPYYQPTPNALVPFTPNTSLNDPDFSASCAGVDGNCAAAWGLRILDSSDVLVYGGGLYSFFSDYSTSCSTFDAGQTCQQRIASIEGSVSNVGLYNLNTIGTIEMINRDGKKVAGFKENENTFASNVAVYKAA</sequence>
<dbReference type="Pfam" id="PF12708">
    <property type="entry name" value="Pect-lyase_RHGA_epim"/>
    <property type="match status" value="2"/>
</dbReference>
<dbReference type="CDD" id="cd23668">
    <property type="entry name" value="GH55_beta13glucanase-like"/>
    <property type="match status" value="1"/>
</dbReference>
<dbReference type="EMBL" id="MU853570">
    <property type="protein sequence ID" value="KAK4145187.1"/>
    <property type="molecule type" value="Genomic_DNA"/>
</dbReference>
<proteinExistence type="predicted"/>
<dbReference type="Proteomes" id="UP001302676">
    <property type="component" value="Unassembled WGS sequence"/>
</dbReference>
<feature type="chain" id="PRO_5042971012" evidence="1">
    <location>
        <begin position="20"/>
        <end position="770"/>
    </location>
</feature>
<evidence type="ECO:0000313" key="3">
    <source>
        <dbReference type="EMBL" id="KAK4145187.1"/>
    </source>
</evidence>
<keyword evidence="4" id="KW-1185">Reference proteome</keyword>
<dbReference type="PANTHER" id="PTHR33928">
    <property type="entry name" value="POLYGALACTURONASE QRT3"/>
    <property type="match status" value="1"/>
</dbReference>